<keyword evidence="1" id="KW-0732">Signal</keyword>
<organism evidence="2 3">
    <name type="scientific">Nocardioides luti</name>
    <dbReference type="NCBI Taxonomy" id="2761101"/>
    <lineage>
        <taxon>Bacteria</taxon>
        <taxon>Bacillati</taxon>
        <taxon>Actinomycetota</taxon>
        <taxon>Actinomycetes</taxon>
        <taxon>Propionibacteriales</taxon>
        <taxon>Nocardioidaceae</taxon>
        <taxon>Nocardioides</taxon>
    </lineage>
</organism>
<dbReference type="RefSeq" id="WP_185251407.1">
    <property type="nucleotide sequence ID" value="NZ_JACKXE010000001.1"/>
</dbReference>
<evidence type="ECO:0000313" key="2">
    <source>
        <dbReference type="EMBL" id="MBB6626097.1"/>
    </source>
</evidence>
<gene>
    <name evidence="2" type="ORF">H5V45_02070</name>
</gene>
<keyword evidence="3" id="KW-1185">Reference proteome</keyword>
<sequence length="162" mass="17190">MSLARRAALSALALAVAALSSCSASACPVASPGLASNDCSGEIEFGDRVYVIQYLDHRIPTDEVLEKKLVRGQALPCDDTADADCSGGSASRSVPIAAVRIRGIPADEALLRSSDRFGRKALLVPADTSYAPVISARVQRLIDRYRTHPRHGPFAAQESARK</sequence>
<reference evidence="2 3" key="1">
    <citation type="submission" date="2020-08" db="EMBL/GenBank/DDBJ databases">
        <authorList>
            <person name="Seo M.-J."/>
        </authorList>
    </citation>
    <scope>NUCLEOTIDE SEQUENCE [LARGE SCALE GENOMIC DNA]</scope>
    <source>
        <strain evidence="2 3">KIGAM211</strain>
    </source>
</reference>
<dbReference type="Proteomes" id="UP000523955">
    <property type="component" value="Unassembled WGS sequence"/>
</dbReference>
<feature type="chain" id="PRO_5031422686" evidence="1">
    <location>
        <begin position="27"/>
        <end position="162"/>
    </location>
</feature>
<feature type="signal peptide" evidence="1">
    <location>
        <begin position="1"/>
        <end position="26"/>
    </location>
</feature>
<name>A0A7X0V9M6_9ACTN</name>
<accession>A0A7X0V9M6</accession>
<dbReference type="PROSITE" id="PS51257">
    <property type="entry name" value="PROKAR_LIPOPROTEIN"/>
    <property type="match status" value="1"/>
</dbReference>
<dbReference type="AlphaFoldDB" id="A0A7X0V9M6"/>
<dbReference type="EMBL" id="JACKXE010000001">
    <property type="protein sequence ID" value="MBB6626097.1"/>
    <property type="molecule type" value="Genomic_DNA"/>
</dbReference>
<evidence type="ECO:0000256" key="1">
    <source>
        <dbReference type="SAM" id="SignalP"/>
    </source>
</evidence>
<evidence type="ECO:0000313" key="3">
    <source>
        <dbReference type="Proteomes" id="UP000523955"/>
    </source>
</evidence>
<proteinExistence type="predicted"/>
<protein>
    <submittedName>
        <fullName evidence="2">Uncharacterized protein</fullName>
    </submittedName>
</protein>
<comment type="caution">
    <text evidence="2">The sequence shown here is derived from an EMBL/GenBank/DDBJ whole genome shotgun (WGS) entry which is preliminary data.</text>
</comment>